<evidence type="ECO:0008006" key="2">
    <source>
        <dbReference type="Google" id="ProtNLM"/>
    </source>
</evidence>
<organism evidence="1">
    <name type="scientific">Moorena producens (strain JHB)</name>
    <dbReference type="NCBI Taxonomy" id="1454205"/>
    <lineage>
        <taxon>Bacteria</taxon>
        <taxon>Bacillati</taxon>
        <taxon>Cyanobacteriota</taxon>
        <taxon>Cyanophyceae</taxon>
        <taxon>Coleofasciculales</taxon>
        <taxon>Coleofasciculaceae</taxon>
        <taxon>Moorena</taxon>
    </lineage>
</organism>
<accession>A0A9Q9UWS0</accession>
<name>A0A9Q9UWS0_MOOP1</name>
<proteinExistence type="predicted"/>
<evidence type="ECO:0000313" key="1">
    <source>
        <dbReference type="EMBL" id="WAN70191.1"/>
    </source>
</evidence>
<gene>
    <name evidence="1" type="ORF">BJP36_39760</name>
</gene>
<reference evidence="1" key="1">
    <citation type="journal article" date="2017" name="Proc. Natl. Acad. Sci. U.S.A.">
        <title>Comparative genomics uncovers the prolific and distinctive metabolic potential of the cyanobacterial genus Moorea.</title>
        <authorList>
            <person name="Leao T."/>
            <person name="Castelao G."/>
            <person name="Korobeynikov A."/>
            <person name="Monroe E.A."/>
            <person name="Podell S."/>
            <person name="Glukhov E."/>
            <person name="Allen E.E."/>
            <person name="Gerwick W.H."/>
            <person name="Gerwick L."/>
        </authorList>
    </citation>
    <scope>NUCLEOTIDE SEQUENCE</scope>
    <source>
        <strain evidence="1">JHB</strain>
    </source>
</reference>
<dbReference type="Proteomes" id="UP000176944">
    <property type="component" value="Chromosome"/>
</dbReference>
<dbReference type="AlphaFoldDB" id="A0A9Q9UWS0"/>
<sequence length="50" mass="5752">MGYYGLAIDFLDYSVLLYGEDPDVFYHQGMFYLQLAEQEKAQAALGRVIK</sequence>
<protein>
    <recommendedName>
        <fullName evidence="2">Tetratricopeptide repeat protein</fullName>
    </recommendedName>
</protein>
<reference evidence="1" key="2">
    <citation type="submission" date="2022-10" db="EMBL/GenBank/DDBJ databases">
        <authorList>
            <person name="Ngo T.-E."/>
        </authorList>
    </citation>
    <scope>NUCLEOTIDE SEQUENCE</scope>
    <source>
        <strain evidence="1">JHB</strain>
    </source>
</reference>
<dbReference type="SUPFAM" id="SSF48452">
    <property type="entry name" value="TPR-like"/>
    <property type="match status" value="1"/>
</dbReference>
<dbReference type="InterPro" id="IPR011990">
    <property type="entry name" value="TPR-like_helical_dom_sf"/>
</dbReference>
<dbReference type="EMBL" id="CP017708">
    <property type="protein sequence ID" value="WAN70191.1"/>
    <property type="molecule type" value="Genomic_DNA"/>
</dbReference>
<dbReference type="Gene3D" id="1.25.40.10">
    <property type="entry name" value="Tetratricopeptide repeat domain"/>
    <property type="match status" value="1"/>
</dbReference>